<evidence type="ECO:0000313" key="2">
    <source>
        <dbReference type="EMBL" id="APA15757.1"/>
    </source>
</evidence>
<sequence>MPDNTEGPKFSNNTIHPLAIRNKKTPQSGVIVSYDDIKAQTLDTKLPKPKEEVGLPQEIIRIICSYVDADELPNLRLVSIGFSNAAAVRMYRTMDFTFTASSLKRLLNVAHSTRLQHHVFKLRYNAKWMSTWPISWEPECLEYHFSHQRELEEVLIKLVNLSTIEFRPRHQDPQHTLENRLVTHRRIFDPFWKFLTSSLRHVSRLRSIIASNSFPYEGESLEEFSTEEIGALGRLENLTLRVHTHFGRRLPNLLYYMSNLKSLELRELVDLGERDFSELVNPSTKFRSLVSLKLDGFNLNERYFKHFLLGNAHSLHSLSLRNMKLEITDKEFETEDYYKCNQWIRMFYFFGQSMRLENIELHGELRTSLSGTWFAQNFAKGNESYAGTNLMSQLTDFITHAKGSSFPLPHPDEDLRNVDLRLYGGTRGLFLVNILRRNGSIRLLRRKLHKPSVYNGYLDWEQPGFAGLAIQDDTESDASQYDPDEVVVEVQNIAEQAKAFARAKAYFLANQDSWNDEEKVTMAFLVDADPMSFEVEVPAPFNSPRNLNLI</sequence>
<name>A0A1D9QLE0_SCLS1</name>
<protein>
    <recommendedName>
        <fullName evidence="1">F-box domain-containing protein</fullName>
    </recommendedName>
</protein>
<dbReference type="Proteomes" id="UP000177798">
    <property type="component" value="Chromosome 15"/>
</dbReference>
<dbReference type="InterPro" id="IPR032675">
    <property type="entry name" value="LRR_dom_sf"/>
</dbReference>
<dbReference type="OrthoDB" id="5422579at2759"/>
<dbReference type="EMBL" id="CP017828">
    <property type="protein sequence ID" value="APA15757.1"/>
    <property type="molecule type" value="Genomic_DNA"/>
</dbReference>
<evidence type="ECO:0000313" key="3">
    <source>
        <dbReference type="Proteomes" id="UP000177798"/>
    </source>
</evidence>
<dbReference type="InterPro" id="IPR001810">
    <property type="entry name" value="F-box_dom"/>
</dbReference>
<dbReference type="Gene3D" id="3.80.10.10">
    <property type="entry name" value="Ribonuclease Inhibitor"/>
    <property type="match status" value="1"/>
</dbReference>
<accession>A0A1D9QLE0</accession>
<feature type="domain" description="F-box" evidence="1">
    <location>
        <begin position="55"/>
        <end position="84"/>
    </location>
</feature>
<organism evidence="2 3">
    <name type="scientific">Sclerotinia sclerotiorum (strain ATCC 18683 / 1980 / Ss-1)</name>
    <name type="common">White mold</name>
    <name type="synonym">Whetzelinia sclerotiorum</name>
    <dbReference type="NCBI Taxonomy" id="665079"/>
    <lineage>
        <taxon>Eukaryota</taxon>
        <taxon>Fungi</taxon>
        <taxon>Dikarya</taxon>
        <taxon>Ascomycota</taxon>
        <taxon>Pezizomycotina</taxon>
        <taxon>Leotiomycetes</taxon>
        <taxon>Helotiales</taxon>
        <taxon>Sclerotiniaceae</taxon>
        <taxon>Sclerotinia</taxon>
    </lineage>
</organism>
<reference evidence="3" key="1">
    <citation type="journal article" date="2017" name="Genome Biol. Evol.">
        <title>The complete genome sequence of the phytopathogenic fungus Sclerotinia sclerotiorum reveals insights into the genome architecture of broad host range pathogens.</title>
        <authorList>
            <person name="Derbyshire M."/>
            <person name="Denton-Giles M."/>
            <person name="Hegedus D."/>
            <person name="Seifbarghy S."/>
            <person name="Rollins J."/>
            <person name="van Kan J."/>
            <person name="Seidl M.F."/>
            <person name="Faino L."/>
            <person name="Mbengue M."/>
            <person name="Navaud O."/>
            <person name="Raffaele S."/>
            <person name="Hammond-Kosack K."/>
            <person name="Heard S."/>
            <person name="Oliver R."/>
        </authorList>
    </citation>
    <scope>NUCLEOTIDE SEQUENCE [LARGE SCALE GENOMIC DNA]</scope>
    <source>
        <strain evidence="3">ATCC 18683 / 1980 / Ss-1</strain>
    </source>
</reference>
<dbReference type="SUPFAM" id="SSF52047">
    <property type="entry name" value="RNI-like"/>
    <property type="match status" value="1"/>
</dbReference>
<dbReference type="AlphaFoldDB" id="A0A1D9QLE0"/>
<dbReference type="VEuPathDB" id="FungiDB:sscle_15g105270"/>
<dbReference type="Pfam" id="PF00646">
    <property type="entry name" value="F-box"/>
    <property type="match status" value="1"/>
</dbReference>
<gene>
    <name evidence="2" type="ORF">sscle_15g105270</name>
</gene>
<proteinExistence type="predicted"/>
<evidence type="ECO:0000259" key="1">
    <source>
        <dbReference type="Pfam" id="PF00646"/>
    </source>
</evidence>